<dbReference type="RefSeq" id="WP_269602368.1">
    <property type="nucleotide sequence ID" value="NZ_JAPWIJ010000002.1"/>
</dbReference>
<organism evidence="1 2">
    <name type="scientific">Rhodococcus ruber</name>
    <dbReference type="NCBI Taxonomy" id="1830"/>
    <lineage>
        <taxon>Bacteria</taxon>
        <taxon>Bacillati</taxon>
        <taxon>Actinomycetota</taxon>
        <taxon>Actinomycetes</taxon>
        <taxon>Mycobacteriales</taxon>
        <taxon>Nocardiaceae</taxon>
        <taxon>Rhodococcus</taxon>
    </lineage>
</organism>
<name>A0ABT4M9T9_9NOCA</name>
<dbReference type="EMBL" id="JAPWIJ010000002">
    <property type="protein sequence ID" value="MCZ4517718.1"/>
    <property type="molecule type" value="Genomic_DNA"/>
</dbReference>
<gene>
    <name evidence="1" type="ORF">O4220_04255</name>
</gene>
<dbReference type="Proteomes" id="UP001081071">
    <property type="component" value="Unassembled WGS sequence"/>
</dbReference>
<evidence type="ECO:0000313" key="1">
    <source>
        <dbReference type="EMBL" id="MCZ4517718.1"/>
    </source>
</evidence>
<comment type="caution">
    <text evidence="1">The sequence shown here is derived from an EMBL/GenBank/DDBJ whole genome shotgun (WGS) entry which is preliminary data.</text>
</comment>
<proteinExistence type="predicted"/>
<reference evidence="1" key="1">
    <citation type="submission" date="2022-12" db="EMBL/GenBank/DDBJ databases">
        <authorList>
            <person name="Krivoruchko A.V."/>
            <person name="Elkin A."/>
        </authorList>
    </citation>
    <scope>NUCLEOTIDE SEQUENCE</scope>
    <source>
        <strain evidence="1">IEGM 1391</strain>
    </source>
</reference>
<sequence>MTATSSSELLVLHSVRILGFADTSVIAHRSGVDTAQAEELLLDAQACGWIQRGEFADLCGWSLTELGRTANEHQLREEREATGRTDVVRSVYRSFLPLNGRLLRASTDWQLRPTDTNRLTVNDHSDLGWDQRILDELASIGDALSPLVGQLSSVLARFAGYDSRFGAASRLARAGEHGWVDRTDVDSCHKVWFELHEDLIATLGMDRRSEAGIDDSY</sequence>
<keyword evidence="2" id="KW-1185">Reference proteome</keyword>
<evidence type="ECO:0000313" key="2">
    <source>
        <dbReference type="Proteomes" id="UP001081071"/>
    </source>
</evidence>
<protein>
    <recommendedName>
        <fullName evidence="3">Transcriptional regulator</fullName>
    </recommendedName>
</protein>
<accession>A0ABT4M9T9</accession>
<evidence type="ECO:0008006" key="3">
    <source>
        <dbReference type="Google" id="ProtNLM"/>
    </source>
</evidence>